<dbReference type="OrthoDB" id="8963340at2759"/>
<proteinExistence type="predicted"/>
<protein>
    <recommendedName>
        <fullName evidence="1">WH1 domain-containing protein</fullName>
    </recommendedName>
</protein>
<name>A0A1J4KRJ0_9EUKA</name>
<organism evidence="2 3">
    <name type="scientific">Tritrichomonas foetus</name>
    <dbReference type="NCBI Taxonomy" id="1144522"/>
    <lineage>
        <taxon>Eukaryota</taxon>
        <taxon>Metamonada</taxon>
        <taxon>Parabasalia</taxon>
        <taxon>Tritrichomonadida</taxon>
        <taxon>Tritrichomonadidae</taxon>
        <taxon>Tritrichomonas</taxon>
    </lineage>
</organism>
<evidence type="ECO:0000313" key="3">
    <source>
        <dbReference type="Proteomes" id="UP000179807"/>
    </source>
</evidence>
<dbReference type="GeneID" id="94833288"/>
<dbReference type="Pfam" id="PF00568">
    <property type="entry name" value="WH1"/>
    <property type="match status" value="1"/>
</dbReference>
<feature type="domain" description="WH1" evidence="1">
    <location>
        <begin position="16"/>
        <end position="126"/>
    </location>
</feature>
<dbReference type="InterPro" id="IPR011993">
    <property type="entry name" value="PH-like_dom_sf"/>
</dbReference>
<dbReference type="SUPFAM" id="SSF50729">
    <property type="entry name" value="PH domain-like"/>
    <property type="match status" value="1"/>
</dbReference>
<dbReference type="PROSITE" id="PS50229">
    <property type="entry name" value="WH1"/>
    <property type="match status" value="1"/>
</dbReference>
<comment type="caution">
    <text evidence="2">The sequence shown here is derived from an EMBL/GenBank/DDBJ whole genome shotgun (WGS) entry which is preliminary data.</text>
</comment>
<reference evidence="2" key="1">
    <citation type="submission" date="2016-10" db="EMBL/GenBank/DDBJ databases">
        <authorList>
            <person name="Benchimol M."/>
            <person name="Almeida L.G."/>
            <person name="Vasconcelos A.T."/>
            <person name="Perreira-Neves A."/>
            <person name="Rosa I.A."/>
            <person name="Tasca T."/>
            <person name="Bogo M.R."/>
            <person name="de Souza W."/>
        </authorList>
    </citation>
    <scope>NUCLEOTIDE SEQUENCE [LARGE SCALE GENOMIC DNA]</scope>
    <source>
        <strain evidence="2">K</strain>
    </source>
</reference>
<dbReference type="EMBL" id="MLAK01000451">
    <property type="protein sequence ID" value="OHT13905.1"/>
    <property type="molecule type" value="Genomic_DNA"/>
</dbReference>
<evidence type="ECO:0000259" key="1">
    <source>
        <dbReference type="PROSITE" id="PS50229"/>
    </source>
</evidence>
<dbReference type="Gene3D" id="2.30.29.30">
    <property type="entry name" value="Pleckstrin-homology domain (PH domain)/Phosphotyrosine-binding domain (PTB)"/>
    <property type="match status" value="1"/>
</dbReference>
<dbReference type="RefSeq" id="XP_068367041.1">
    <property type="nucleotide sequence ID" value="XM_068498584.1"/>
</dbReference>
<dbReference type="VEuPathDB" id="TrichDB:TRFO_15784"/>
<dbReference type="InterPro" id="IPR000697">
    <property type="entry name" value="WH1/EVH1_dom"/>
</dbReference>
<evidence type="ECO:0000313" key="2">
    <source>
        <dbReference type="EMBL" id="OHT13905.1"/>
    </source>
</evidence>
<keyword evidence="3" id="KW-1185">Reference proteome</keyword>
<accession>A0A1J4KRJ0</accession>
<gene>
    <name evidence="2" type="ORF">TRFO_15784</name>
</gene>
<sequence length="194" mass="21934">MNVSSVAIEDRQTVITKLRSDNLIYLVKAKILVAFPDPNKWNEICSGNLALYITSNKCAYLAVFDNSDTSILFSHELYNHFHNHYQEISPTLYTFPSERCIIGVQFLLASEAANMKSQIAKASPKKNKKSLFKGIFSKKKKLSSIVISMPEDTGLKSGVQWDPEGGYQIDGSMEDLPIEHQEFMLQHGYRPRSP</sequence>
<dbReference type="AlphaFoldDB" id="A0A1J4KRJ0"/>
<dbReference type="Proteomes" id="UP000179807">
    <property type="component" value="Unassembled WGS sequence"/>
</dbReference>